<feature type="non-terminal residue" evidence="1">
    <location>
        <position position="1"/>
    </location>
</feature>
<proteinExistence type="predicted"/>
<protein>
    <submittedName>
        <fullName evidence="1">Uncharacterized protein</fullName>
    </submittedName>
</protein>
<evidence type="ECO:0000313" key="2">
    <source>
        <dbReference type="Proteomes" id="UP001242368"/>
    </source>
</evidence>
<sequence>SFIFVRKVYKSMRIIPFLAIAGVLSLASCNKLLLNLQRKQKTLQQILLLKRQQRHHQRIAGKKQQNQV</sequence>
<keyword evidence="2" id="KW-1185">Reference proteome</keyword>
<gene>
    <name evidence="1" type="ORF">QW060_21640</name>
</gene>
<dbReference type="RefSeq" id="WP_290365116.1">
    <property type="nucleotide sequence ID" value="NZ_JAUFQU010000043.1"/>
</dbReference>
<organism evidence="1 2">
    <name type="scientific">Paenimyroides ceti</name>
    <dbReference type="NCBI Taxonomy" id="395087"/>
    <lineage>
        <taxon>Bacteria</taxon>
        <taxon>Pseudomonadati</taxon>
        <taxon>Bacteroidota</taxon>
        <taxon>Flavobacteriia</taxon>
        <taxon>Flavobacteriales</taxon>
        <taxon>Flavobacteriaceae</taxon>
        <taxon>Paenimyroides</taxon>
    </lineage>
</organism>
<accession>A0ABT8CZW3</accession>
<comment type="caution">
    <text evidence="1">The sequence shown here is derived from an EMBL/GenBank/DDBJ whole genome shotgun (WGS) entry which is preliminary data.</text>
</comment>
<name>A0ABT8CZW3_9FLAO</name>
<dbReference type="EMBL" id="JAUFQU010000043">
    <property type="protein sequence ID" value="MDN3709576.1"/>
    <property type="molecule type" value="Genomic_DNA"/>
</dbReference>
<dbReference type="Proteomes" id="UP001242368">
    <property type="component" value="Unassembled WGS sequence"/>
</dbReference>
<evidence type="ECO:0000313" key="1">
    <source>
        <dbReference type="EMBL" id="MDN3709576.1"/>
    </source>
</evidence>
<reference evidence="2" key="1">
    <citation type="journal article" date="2019" name="Int. J. Syst. Evol. Microbiol.">
        <title>The Global Catalogue of Microorganisms (GCM) 10K type strain sequencing project: providing services to taxonomists for standard genome sequencing and annotation.</title>
        <authorList>
            <consortium name="The Broad Institute Genomics Platform"/>
            <consortium name="The Broad Institute Genome Sequencing Center for Infectious Disease"/>
            <person name="Wu L."/>
            <person name="Ma J."/>
        </authorList>
    </citation>
    <scope>NUCLEOTIDE SEQUENCE [LARGE SCALE GENOMIC DNA]</scope>
    <source>
        <strain evidence="2">CECT 7184</strain>
    </source>
</reference>